<reference evidence="3" key="1">
    <citation type="submission" date="2018-06" db="EMBL/GenBank/DDBJ databases">
        <authorList>
            <person name="Zhirakovskaya E."/>
        </authorList>
    </citation>
    <scope>NUCLEOTIDE SEQUENCE</scope>
</reference>
<dbReference type="PROSITE" id="PS51740">
    <property type="entry name" value="SPOVT_ABRB"/>
    <property type="match status" value="1"/>
</dbReference>
<dbReference type="EMBL" id="UOEU01000688">
    <property type="protein sequence ID" value="VAW37957.1"/>
    <property type="molecule type" value="Genomic_DNA"/>
</dbReference>
<gene>
    <name evidence="3" type="ORF">MNBD_CHLOROFLEXI01-2811</name>
</gene>
<evidence type="ECO:0000313" key="3">
    <source>
        <dbReference type="EMBL" id="VAW37957.1"/>
    </source>
</evidence>
<dbReference type="SMART" id="SM00966">
    <property type="entry name" value="SpoVT_AbrB"/>
    <property type="match status" value="1"/>
</dbReference>
<feature type="region of interest" description="Disordered" evidence="1">
    <location>
        <begin position="70"/>
        <end position="90"/>
    </location>
</feature>
<dbReference type="GO" id="GO:0003677">
    <property type="term" value="F:DNA binding"/>
    <property type="evidence" value="ECO:0007669"/>
    <property type="project" value="InterPro"/>
</dbReference>
<dbReference type="Pfam" id="PF04014">
    <property type="entry name" value="MazE_antitoxin"/>
    <property type="match status" value="1"/>
</dbReference>
<dbReference type="InterPro" id="IPR007159">
    <property type="entry name" value="SpoVT-AbrB_dom"/>
</dbReference>
<evidence type="ECO:0000259" key="2">
    <source>
        <dbReference type="PROSITE" id="PS51740"/>
    </source>
</evidence>
<dbReference type="SUPFAM" id="SSF89447">
    <property type="entry name" value="AbrB/MazE/MraZ-like"/>
    <property type="match status" value="1"/>
</dbReference>
<feature type="domain" description="SpoVT-AbrB" evidence="2">
    <location>
        <begin position="1"/>
        <end position="45"/>
    </location>
</feature>
<organism evidence="3">
    <name type="scientific">hydrothermal vent metagenome</name>
    <dbReference type="NCBI Taxonomy" id="652676"/>
    <lineage>
        <taxon>unclassified sequences</taxon>
        <taxon>metagenomes</taxon>
        <taxon>ecological metagenomes</taxon>
    </lineage>
</organism>
<name>A0A3B0VI03_9ZZZZ</name>
<sequence>MSVKLSSKGQLVLPKRVRQKLDLKPGAEFEIDIIDGKIILHPVHKQEELQKTLAKLRQIVHGVRLADDLRAERQQEMDRERKLEQSLRTG</sequence>
<dbReference type="InterPro" id="IPR037914">
    <property type="entry name" value="SpoVT-AbrB_sf"/>
</dbReference>
<protein>
    <recommendedName>
        <fullName evidence="2">SpoVT-AbrB domain-containing protein</fullName>
    </recommendedName>
</protein>
<accession>A0A3B0VI03</accession>
<proteinExistence type="predicted"/>
<dbReference type="Gene3D" id="2.10.260.10">
    <property type="match status" value="1"/>
</dbReference>
<evidence type="ECO:0000256" key="1">
    <source>
        <dbReference type="SAM" id="MobiDB-lite"/>
    </source>
</evidence>
<dbReference type="AlphaFoldDB" id="A0A3B0VI03"/>
<dbReference type="NCBIfam" id="TIGR01439">
    <property type="entry name" value="lp_hng_hel_AbrB"/>
    <property type="match status" value="1"/>
</dbReference>